<dbReference type="Ensembl" id="ENSLOCT00000004559.1">
    <property type="protein sequence ID" value="ENSLOCP00000004551.1"/>
    <property type="gene ID" value="ENSLOCG00000003815.1"/>
</dbReference>
<feature type="compositionally biased region" description="Polar residues" evidence="8">
    <location>
        <begin position="86"/>
        <end position="104"/>
    </location>
</feature>
<dbReference type="Pfam" id="PF23171">
    <property type="entry name" value="bHLH_HIF1A"/>
    <property type="match status" value="1"/>
</dbReference>
<dbReference type="SUPFAM" id="SSF55785">
    <property type="entry name" value="PYP-like sensor domain (PAS domain)"/>
    <property type="match status" value="2"/>
</dbReference>
<accession>W5M843</accession>
<dbReference type="CDD" id="cd00130">
    <property type="entry name" value="PAS"/>
    <property type="match status" value="2"/>
</dbReference>
<dbReference type="SMART" id="SM00353">
    <property type="entry name" value="HLH"/>
    <property type="match status" value="1"/>
</dbReference>
<dbReference type="HOGENOM" id="CLU_010044_0_0_1"/>
<evidence type="ECO:0000256" key="6">
    <source>
        <dbReference type="ARBA" id="ARBA00023163"/>
    </source>
</evidence>
<dbReference type="InterPro" id="IPR035965">
    <property type="entry name" value="PAS-like_dom_sf"/>
</dbReference>
<feature type="region of interest" description="Disordered" evidence="8">
    <location>
        <begin position="1"/>
        <end position="37"/>
    </location>
</feature>
<dbReference type="PANTHER" id="PTHR10649:SF12">
    <property type="entry name" value="SPINELESS, ISOFORM C"/>
    <property type="match status" value="1"/>
</dbReference>
<keyword evidence="12" id="KW-1185">Reference proteome</keyword>
<proteinExistence type="predicted"/>
<dbReference type="AlphaFoldDB" id="W5M843"/>
<dbReference type="InParanoid" id="W5M843"/>
<evidence type="ECO:0000256" key="2">
    <source>
        <dbReference type="ARBA" id="ARBA00022737"/>
    </source>
</evidence>
<evidence type="ECO:0008006" key="13">
    <source>
        <dbReference type="Google" id="ProtNLM"/>
    </source>
</evidence>
<dbReference type="InterPro" id="IPR013767">
    <property type="entry name" value="PAS_fold"/>
</dbReference>
<dbReference type="GO" id="GO:0003700">
    <property type="term" value="F:DNA-binding transcription factor activity"/>
    <property type="evidence" value="ECO:0007669"/>
    <property type="project" value="InterPro"/>
</dbReference>
<evidence type="ECO:0000313" key="12">
    <source>
        <dbReference type="Proteomes" id="UP000018468"/>
    </source>
</evidence>
<dbReference type="SMART" id="SM00091">
    <property type="entry name" value="PAS"/>
    <property type="match status" value="2"/>
</dbReference>
<dbReference type="Pfam" id="PF08447">
    <property type="entry name" value="PAS_3"/>
    <property type="match status" value="1"/>
</dbReference>
<dbReference type="Proteomes" id="UP000018468">
    <property type="component" value="Linkage group LG23"/>
</dbReference>
<dbReference type="GO" id="GO:0006805">
    <property type="term" value="P:xenobiotic metabolic process"/>
    <property type="evidence" value="ECO:0007669"/>
    <property type="project" value="InterPro"/>
</dbReference>
<dbReference type="InterPro" id="IPR013655">
    <property type="entry name" value="PAS_fold_3"/>
</dbReference>
<dbReference type="EMBL" id="AHAT01010542">
    <property type="status" value="NOT_ANNOTATED_CDS"/>
    <property type="molecule type" value="Genomic_DNA"/>
</dbReference>
<evidence type="ECO:0000256" key="1">
    <source>
        <dbReference type="ARBA" id="ARBA00004123"/>
    </source>
</evidence>
<dbReference type="InterPro" id="IPR001067">
    <property type="entry name" value="Nuc_translocat"/>
</dbReference>
<dbReference type="Gene3D" id="4.10.280.10">
    <property type="entry name" value="Helix-loop-helix DNA-binding domain"/>
    <property type="match status" value="1"/>
</dbReference>
<feature type="domain" description="BHLH" evidence="10">
    <location>
        <begin position="26"/>
        <end position="79"/>
    </location>
</feature>
<evidence type="ECO:0000256" key="8">
    <source>
        <dbReference type="SAM" id="MobiDB-lite"/>
    </source>
</evidence>
<dbReference type="eggNOG" id="KOG3560">
    <property type="taxonomic scope" value="Eukaryota"/>
</dbReference>
<dbReference type="PROSITE" id="PS50888">
    <property type="entry name" value="BHLH"/>
    <property type="match status" value="1"/>
</dbReference>
<feature type="domain" description="PAS" evidence="9">
    <location>
        <begin position="114"/>
        <end position="177"/>
    </location>
</feature>
<dbReference type="GO" id="GO:0003677">
    <property type="term" value="F:DNA binding"/>
    <property type="evidence" value="ECO:0007669"/>
    <property type="project" value="UniProtKB-KW"/>
</dbReference>
<protein>
    <recommendedName>
        <fullName evidence="13">Aryl hydrocarbon receptor</fullName>
    </recommendedName>
</protein>
<feature type="region of interest" description="Disordered" evidence="8">
    <location>
        <begin position="86"/>
        <end position="110"/>
    </location>
</feature>
<dbReference type="FunFam" id="4.10.280.10:FF:000062">
    <property type="entry name" value="Neuronal PAS domain-containing protein 3"/>
    <property type="match status" value="1"/>
</dbReference>
<organism evidence="11 12">
    <name type="scientific">Lepisosteus oculatus</name>
    <name type="common">Spotted gar</name>
    <dbReference type="NCBI Taxonomy" id="7918"/>
    <lineage>
        <taxon>Eukaryota</taxon>
        <taxon>Metazoa</taxon>
        <taxon>Chordata</taxon>
        <taxon>Craniata</taxon>
        <taxon>Vertebrata</taxon>
        <taxon>Euteleostomi</taxon>
        <taxon>Actinopterygii</taxon>
        <taxon>Neopterygii</taxon>
        <taxon>Holostei</taxon>
        <taxon>Semionotiformes</taxon>
        <taxon>Lepisosteidae</taxon>
        <taxon>Lepisosteus</taxon>
    </lineage>
</organism>
<dbReference type="InterPro" id="IPR036638">
    <property type="entry name" value="HLH_DNA-bd_sf"/>
</dbReference>
<feature type="compositionally biased region" description="Basic residues" evidence="8">
    <location>
        <begin position="10"/>
        <end position="22"/>
    </location>
</feature>
<keyword evidence="6" id="KW-0804">Transcription</keyword>
<dbReference type="InterPro" id="IPR000014">
    <property type="entry name" value="PAS"/>
</dbReference>
<keyword evidence="5" id="KW-0010">Activator</keyword>
<dbReference type="GO" id="GO:0005737">
    <property type="term" value="C:cytoplasm"/>
    <property type="evidence" value="ECO:0007669"/>
    <property type="project" value="InterPro"/>
</dbReference>
<dbReference type="GO" id="GO:0005634">
    <property type="term" value="C:nucleus"/>
    <property type="evidence" value="ECO:0007669"/>
    <property type="project" value="UniProtKB-SubCell"/>
</dbReference>
<name>W5M843_LEPOC</name>
<keyword evidence="4" id="KW-0238">DNA-binding</keyword>
<dbReference type="PANTHER" id="PTHR10649">
    <property type="entry name" value="ARYL HYDROCARBON RECEPTOR"/>
    <property type="match status" value="1"/>
</dbReference>
<evidence type="ECO:0000259" key="10">
    <source>
        <dbReference type="PROSITE" id="PS50888"/>
    </source>
</evidence>
<keyword evidence="7" id="KW-0539">Nucleus</keyword>
<evidence type="ECO:0000256" key="4">
    <source>
        <dbReference type="ARBA" id="ARBA00023125"/>
    </source>
</evidence>
<dbReference type="GO" id="GO:0005667">
    <property type="term" value="C:transcription regulator complex"/>
    <property type="evidence" value="ECO:0007669"/>
    <property type="project" value="InterPro"/>
</dbReference>
<evidence type="ECO:0000256" key="3">
    <source>
        <dbReference type="ARBA" id="ARBA00023015"/>
    </source>
</evidence>
<keyword evidence="2" id="KW-0677">Repeat</keyword>
<dbReference type="Gene3D" id="3.30.450.20">
    <property type="entry name" value="PAS domain"/>
    <property type="match status" value="2"/>
</dbReference>
<dbReference type="InterPro" id="IPR011598">
    <property type="entry name" value="bHLH_dom"/>
</dbReference>
<evidence type="ECO:0000256" key="5">
    <source>
        <dbReference type="ARBA" id="ARBA00023159"/>
    </source>
</evidence>
<keyword evidence="3" id="KW-0805">Transcription regulation</keyword>
<dbReference type="GeneTree" id="ENSGT00940000154486"/>
<dbReference type="GO" id="GO:0030522">
    <property type="term" value="P:intracellular receptor signaling pathway"/>
    <property type="evidence" value="ECO:0007669"/>
    <property type="project" value="UniProtKB-ARBA"/>
</dbReference>
<reference evidence="12" key="1">
    <citation type="submission" date="2011-12" db="EMBL/GenBank/DDBJ databases">
        <title>The Draft Genome of Lepisosteus oculatus.</title>
        <authorList>
            <consortium name="The Broad Institute Genome Assembly &amp; Analysis Group"/>
            <consortium name="Computational R&amp;D Group"/>
            <consortium name="and Sequencing Platform"/>
            <person name="Di Palma F."/>
            <person name="Alfoldi J."/>
            <person name="Johnson J."/>
            <person name="Berlin A."/>
            <person name="Gnerre S."/>
            <person name="Jaffe D."/>
            <person name="MacCallum I."/>
            <person name="Young S."/>
            <person name="Walker B.J."/>
            <person name="Lander E.S."/>
            <person name="Lindblad-Toh K."/>
        </authorList>
    </citation>
    <scope>NUCLEOTIDE SEQUENCE [LARGE SCALE GENOMIC DNA]</scope>
</reference>
<evidence type="ECO:0000259" key="9">
    <source>
        <dbReference type="PROSITE" id="PS50112"/>
    </source>
</evidence>
<dbReference type="STRING" id="7918.ENSLOCP00000004551"/>
<reference evidence="11" key="3">
    <citation type="submission" date="2025-09" db="UniProtKB">
        <authorList>
            <consortium name="Ensembl"/>
        </authorList>
    </citation>
    <scope>IDENTIFICATION</scope>
</reference>
<dbReference type="PROSITE" id="PS50112">
    <property type="entry name" value="PAS"/>
    <property type="match status" value="1"/>
</dbReference>
<evidence type="ECO:0000256" key="7">
    <source>
        <dbReference type="ARBA" id="ARBA00023242"/>
    </source>
</evidence>
<evidence type="ECO:0000313" key="11">
    <source>
        <dbReference type="Ensembl" id="ENSLOCP00000004551.1"/>
    </source>
</evidence>
<dbReference type="Pfam" id="PF00989">
    <property type="entry name" value="PAS"/>
    <property type="match status" value="1"/>
</dbReference>
<reference evidence="11" key="2">
    <citation type="submission" date="2025-08" db="UniProtKB">
        <authorList>
            <consortium name="Ensembl"/>
        </authorList>
    </citation>
    <scope>IDENTIFICATION</scope>
</reference>
<dbReference type="Bgee" id="ENSLOCG00000003815">
    <property type="expression patterns" value="Expressed in pharyngeal gill and 6 other cell types or tissues"/>
</dbReference>
<dbReference type="CDD" id="cd19696">
    <property type="entry name" value="bHLH-PAS_AhR_like"/>
    <property type="match status" value="1"/>
</dbReference>
<dbReference type="InterPro" id="IPR039091">
    <property type="entry name" value="AHR/AHRR"/>
</dbReference>
<sequence length="354" mass="39321">AMVNPAVYANRKRSRPIPKLFRKPGSPKTAKTNASKRHRDKLNVELDRVAALLPLPEHVSSKLDKLSVMRLTVGYLRAKSLLSNTLQKSQTGHSPNSQQGTAPPTTGVPEGELMLQALNGFVLVVTGDGTVFYTSHNIQDHLGYYQSDVINQTIFKLIHTEDRVEFDRQLTLDLPVDPGDQGSCGGLPAQSAPDHPSLKAQSCVDRSFVCRMRCLLDCVSGFLTLQVQGKLRPLQEFGDQAAGGQENPAQIALFAIAVPVHLPAIVEIRTRNLNFRTKHELDFRPIEMDNKGKTILGWNETELKSQTGYFYIHFEDLVYCAEGHIKLMKTGSSGVTVFRLLTKNYTWVWISAIA</sequence>
<dbReference type="SUPFAM" id="SSF47459">
    <property type="entry name" value="HLH, helix-loop-helix DNA-binding domain"/>
    <property type="match status" value="1"/>
</dbReference>
<dbReference type="PRINTS" id="PR00785">
    <property type="entry name" value="NCTRNSLOCATR"/>
</dbReference>
<comment type="subcellular location">
    <subcellularLocation>
        <location evidence="1">Nucleus</location>
    </subcellularLocation>
</comment>
<dbReference type="OMA" id="WEETERC"/>
<dbReference type="GO" id="GO:0046983">
    <property type="term" value="F:protein dimerization activity"/>
    <property type="evidence" value="ECO:0007669"/>
    <property type="project" value="InterPro"/>
</dbReference>